<dbReference type="Proteomes" id="UP000035050">
    <property type="component" value="Plasmid pPO70-1"/>
</dbReference>
<feature type="region of interest" description="Disordered" evidence="1">
    <location>
        <begin position="185"/>
        <end position="208"/>
    </location>
</feature>
<reference evidence="2" key="1">
    <citation type="submission" date="2016-06" db="EMBL/GenBank/DDBJ databases">
        <title>Pandoraea oxalativorans DSM 23570 Genome Sequencing.</title>
        <authorList>
            <person name="Ee R."/>
            <person name="Lim Y.-L."/>
            <person name="Yong D."/>
            <person name="Yin W.-F."/>
            <person name="Chan K.-G."/>
        </authorList>
    </citation>
    <scope>NUCLEOTIDE SEQUENCE</scope>
    <source>
        <strain evidence="2">DSM 23570</strain>
        <plasmid evidence="2">pPO70-1</plasmid>
    </source>
</reference>
<dbReference type="Gene3D" id="1.20.1260.10">
    <property type="match status" value="1"/>
</dbReference>
<keyword evidence="2" id="KW-0614">Plasmid</keyword>
<dbReference type="SUPFAM" id="SSF47240">
    <property type="entry name" value="Ferritin-like"/>
    <property type="match status" value="1"/>
</dbReference>
<evidence type="ECO:0000313" key="2">
    <source>
        <dbReference type="EMBL" id="AKK24680.1"/>
    </source>
</evidence>
<dbReference type="OrthoDB" id="5983475at2"/>
<organism evidence="2 3">
    <name type="scientific">Pandoraea oxalativorans</name>
    <dbReference type="NCBI Taxonomy" id="573737"/>
    <lineage>
        <taxon>Bacteria</taxon>
        <taxon>Pseudomonadati</taxon>
        <taxon>Pseudomonadota</taxon>
        <taxon>Betaproteobacteria</taxon>
        <taxon>Burkholderiales</taxon>
        <taxon>Burkholderiaceae</taxon>
        <taxon>Pandoraea</taxon>
    </lineage>
</organism>
<gene>
    <name evidence="2" type="ORF">MB84_28020</name>
</gene>
<dbReference type="KEGG" id="pox:MB84_28020"/>
<dbReference type="PATRIC" id="fig|573737.6.peg.5496"/>
<protein>
    <recommendedName>
        <fullName evidence="4">DUF892 domain-containing protein</fullName>
    </recommendedName>
</protein>
<name>A0A0G3IHM6_9BURK</name>
<dbReference type="InterPro" id="IPR009078">
    <property type="entry name" value="Ferritin-like_SF"/>
</dbReference>
<proteinExistence type="predicted"/>
<dbReference type="RefSeq" id="WP_052654027.1">
    <property type="nucleotide sequence ID" value="NZ_CP011518.2"/>
</dbReference>
<dbReference type="EMBL" id="CP011518">
    <property type="protein sequence ID" value="AKK24680.1"/>
    <property type="molecule type" value="Genomic_DNA"/>
</dbReference>
<geneLocation type="plasmid" evidence="2 3">
    <name>pPO70-1</name>
</geneLocation>
<accession>A0A0G3IHM6</accession>
<evidence type="ECO:0008006" key="4">
    <source>
        <dbReference type="Google" id="ProtNLM"/>
    </source>
</evidence>
<dbReference type="AlphaFoldDB" id="A0A0G3IHM6"/>
<evidence type="ECO:0000313" key="3">
    <source>
        <dbReference type="Proteomes" id="UP000035050"/>
    </source>
</evidence>
<evidence type="ECO:0000256" key="1">
    <source>
        <dbReference type="SAM" id="MobiDB-lite"/>
    </source>
</evidence>
<sequence length="208" mass="23135">MTTRKMQSNDPGLQELLFQAYETELGGEQVYTAALACVKNTDLEKEWNEYLEQTKNHQEMLREVFSAFGLNPDTRTPGREVVAHHGASLVKAIEMARQAGDEALAQITAAECVVLAETKDHQNWELLATGAEKTGGELGKVLQEAVSAVQTQEAHHLYHTMGWARELWIETLGYPAVLPPPEERKQVESAIGAARAQQARDSMVRSRH</sequence>
<dbReference type="InterPro" id="IPR012347">
    <property type="entry name" value="Ferritin-like"/>
</dbReference>
<keyword evidence="3" id="KW-1185">Reference proteome</keyword>